<evidence type="ECO:0000313" key="3">
    <source>
        <dbReference type="EMBL" id="CRH06739.1"/>
    </source>
</evidence>
<feature type="compositionally biased region" description="Basic and acidic residues" evidence="1">
    <location>
        <begin position="1"/>
        <end position="15"/>
    </location>
</feature>
<organism evidence="3">
    <name type="scientific">Magnetococcus massalia (strain MO-1)</name>
    <dbReference type="NCBI Taxonomy" id="451514"/>
    <lineage>
        <taxon>Bacteria</taxon>
        <taxon>Pseudomonadati</taxon>
        <taxon>Pseudomonadota</taxon>
        <taxon>Magnetococcia</taxon>
        <taxon>Magnetococcales</taxon>
        <taxon>Magnetococcaceae</taxon>
        <taxon>Magnetococcus</taxon>
    </lineage>
</organism>
<keyword evidence="2" id="KW-1133">Transmembrane helix</keyword>
<gene>
    <name evidence="3" type="ORF">MAGMO_2582</name>
</gene>
<protein>
    <submittedName>
        <fullName evidence="3">Uncharacterized protein</fullName>
    </submittedName>
</protein>
<sequence>MRDEQRRRRAFEAKPEGPGTPNPFHTTPGAAMDEMSTEPKTSMQIQHKITRAVFWLLLPLLLHAFPAHTGQEYEIAWVLDVTGKVQVLKANEQSDKGLPIKRFSHLYGNTQLILSRDSFVVLINRLTFQIDHYSGPGKIDITQHGVQADITPEGIVQPNGTASLQAITQRHQRPIRTPAAMIGVKGIKRRALKPEIQLLWPIDDELIVNEPALFQWKTKRELDALHLTIQDSKENMILEKRVTLGRFELPSSIALQSGEQYRWKLSGLYKNSIVRSRPHTFRIASVQERKKLRDVARQAERSQHAQILYAMALERMGAHQAAREAWGRLSKKWPDDPLFKRKSMKTPAFLLRRYRGALMGQHFSGRFFTQKLRMPDHTVQGSYSRWLSAFSGGCRTPRCIQRCFVWPRHES</sequence>
<dbReference type="AlphaFoldDB" id="A0A1S7LKR4"/>
<feature type="transmembrane region" description="Helical" evidence="2">
    <location>
        <begin position="49"/>
        <end position="66"/>
    </location>
</feature>
<name>A0A1S7LKR4_MAGMO</name>
<accession>A0A1S7LKR4</accession>
<keyword evidence="2" id="KW-0472">Membrane</keyword>
<keyword evidence="2" id="KW-0812">Transmembrane</keyword>
<evidence type="ECO:0000256" key="2">
    <source>
        <dbReference type="SAM" id="Phobius"/>
    </source>
</evidence>
<evidence type="ECO:0000256" key="1">
    <source>
        <dbReference type="SAM" id="MobiDB-lite"/>
    </source>
</evidence>
<dbReference type="EMBL" id="LO017727">
    <property type="protein sequence ID" value="CRH06739.1"/>
    <property type="molecule type" value="Genomic_DNA"/>
</dbReference>
<proteinExistence type="predicted"/>
<reference evidence="3" key="1">
    <citation type="submission" date="2015-04" db="EMBL/GenBank/DDBJ databases">
        <authorList>
            <person name="Syromyatnikov M.Y."/>
            <person name="Popov V.N."/>
        </authorList>
    </citation>
    <scope>NUCLEOTIDE SEQUENCE</scope>
    <source>
        <strain evidence="3">MO-1</strain>
    </source>
</reference>
<feature type="region of interest" description="Disordered" evidence="1">
    <location>
        <begin position="1"/>
        <end position="31"/>
    </location>
</feature>